<reference evidence="5" key="1">
    <citation type="journal article" date="2023" name="Mol. Phylogenet. Evol.">
        <title>Genome-scale phylogeny and comparative genomics of the fungal order Sordariales.</title>
        <authorList>
            <person name="Hensen N."/>
            <person name="Bonometti L."/>
            <person name="Westerberg I."/>
            <person name="Brannstrom I.O."/>
            <person name="Guillou S."/>
            <person name="Cros-Aarteil S."/>
            <person name="Calhoun S."/>
            <person name="Haridas S."/>
            <person name="Kuo A."/>
            <person name="Mondo S."/>
            <person name="Pangilinan J."/>
            <person name="Riley R."/>
            <person name="LaButti K."/>
            <person name="Andreopoulos B."/>
            <person name="Lipzen A."/>
            <person name="Chen C."/>
            <person name="Yan M."/>
            <person name="Daum C."/>
            <person name="Ng V."/>
            <person name="Clum A."/>
            <person name="Steindorff A."/>
            <person name="Ohm R.A."/>
            <person name="Martin F."/>
            <person name="Silar P."/>
            <person name="Natvig D.O."/>
            <person name="Lalanne C."/>
            <person name="Gautier V."/>
            <person name="Ament-Velasquez S.L."/>
            <person name="Kruys A."/>
            <person name="Hutchinson M.I."/>
            <person name="Powell A.J."/>
            <person name="Barry K."/>
            <person name="Miller A.N."/>
            <person name="Grigoriev I.V."/>
            <person name="Debuchy R."/>
            <person name="Gladieux P."/>
            <person name="Hiltunen Thoren M."/>
            <person name="Johannesson H."/>
        </authorList>
    </citation>
    <scope>NUCLEOTIDE SEQUENCE [LARGE SCALE GENOMIC DNA]</scope>
    <source>
        <strain evidence="5">CBS 340.73</strain>
    </source>
</reference>
<organism evidence="4 5">
    <name type="scientific">Diplogelasinospora grovesii</name>
    <dbReference type="NCBI Taxonomy" id="303347"/>
    <lineage>
        <taxon>Eukaryota</taxon>
        <taxon>Fungi</taxon>
        <taxon>Dikarya</taxon>
        <taxon>Ascomycota</taxon>
        <taxon>Pezizomycotina</taxon>
        <taxon>Sordariomycetes</taxon>
        <taxon>Sordariomycetidae</taxon>
        <taxon>Sordariales</taxon>
        <taxon>Diplogelasinosporaceae</taxon>
        <taxon>Diplogelasinospora</taxon>
    </lineage>
</organism>
<proteinExistence type="predicted"/>
<evidence type="ECO:0000313" key="4">
    <source>
        <dbReference type="EMBL" id="KAK3937517.1"/>
    </source>
</evidence>
<dbReference type="PANTHER" id="PTHR33630">
    <property type="entry name" value="CUTINASE RV1984C-RELATED-RELATED"/>
    <property type="match status" value="1"/>
</dbReference>
<evidence type="ECO:0000256" key="2">
    <source>
        <dbReference type="ARBA" id="ARBA00023157"/>
    </source>
</evidence>
<dbReference type="Gene3D" id="3.40.50.1820">
    <property type="entry name" value="alpha/beta hydrolase"/>
    <property type="match status" value="1"/>
</dbReference>
<comment type="caution">
    <text evidence="4">The sequence shown here is derived from an EMBL/GenBank/DDBJ whole genome shotgun (WGS) entry which is preliminary data.</text>
</comment>
<dbReference type="AlphaFoldDB" id="A0AAN6S1A0"/>
<dbReference type="GO" id="GO:0052689">
    <property type="term" value="F:carboxylic ester hydrolase activity"/>
    <property type="evidence" value="ECO:0007669"/>
    <property type="project" value="UniProtKB-ARBA"/>
</dbReference>
<dbReference type="SMART" id="SM01110">
    <property type="entry name" value="Cutinase"/>
    <property type="match status" value="1"/>
</dbReference>
<evidence type="ECO:0000313" key="5">
    <source>
        <dbReference type="Proteomes" id="UP001303473"/>
    </source>
</evidence>
<dbReference type="Proteomes" id="UP001303473">
    <property type="component" value="Unassembled WGS sequence"/>
</dbReference>
<evidence type="ECO:0000256" key="3">
    <source>
        <dbReference type="SAM" id="SignalP"/>
    </source>
</evidence>
<sequence>MSRVATSALVAVGFLATMSAAQNCVTNGGVHMIVARASTEAPGTGIIGAVANSTAQQLPGSDIVAVDYPATLVDYVQSETAGVTAMTKLVTDYAAACPNSPIVLMGYSQGAQVSADVACGASETGFPQTQPLPASISDRIVAIVLMGDPSHVPGTAFDKGSSTNKGVFPRQNLTGCNAVASRMASFCNSGDAFCDSGLSIAVHLSYVQTDGANATAFVVAKAKSSLLQEATVQVSGAPTTMEGPVSAVLLTATLSGLFVFLL</sequence>
<dbReference type="EMBL" id="MU853852">
    <property type="protein sequence ID" value="KAK3937517.1"/>
    <property type="molecule type" value="Genomic_DNA"/>
</dbReference>
<keyword evidence="1" id="KW-0378">Hydrolase</keyword>
<evidence type="ECO:0000256" key="1">
    <source>
        <dbReference type="ARBA" id="ARBA00022801"/>
    </source>
</evidence>
<dbReference type="InterPro" id="IPR000675">
    <property type="entry name" value="Cutinase/axe"/>
</dbReference>
<dbReference type="Pfam" id="PF01083">
    <property type="entry name" value="Cutinase"/>
    <property type="match status" value="1"/>
</dbReference>
<keyword evidence="3" id="KW-0732">Signal</keyword>
<dbReference type="PANTHER" id="PTHR33630:SF9">
    <property type="entry name" value="CUTINASE 4"/>
    <property type="match status" value="1"/>
</dbReference>
<name>A0AAN6S1A0_9PEZI</name>
<dbReference type="SUPFAM" id="SSF53474">
    <property type="entry name" value="alpha/beta-Hydrolases"/>
    <property type="match status" value="1"/>
</dbReference>
<keyword evidence="5" id="KW-1185">Reference proteome</keyword>
<gene>
    <name evidence="4" type="ORF">QBC46DRAFT_319482</name>
</gene>
<feature type="signal peptide" evidence="3">
    <location>
        <begin position="1"/>
        <end position="21"/>
    </location>
</feature>
<dbReference type="InterPro" id="IPR029058">
    <property type="entry name" value="AB_hydrolase_fold"/>
</dbReference>
<keyword evidence="2" id="KW-1015">Disulfide bond</keyword>
<accession>A0AAN6S1A0</accession>
<protein>
    <submittedName>
        <fullName evidence="4">Acetyl xylanesterase</fullName>
    </submittedName>
</protein>
<feature type="chain" id="PRO_5042968071" evidence="3">
    <location>
        <begin position="22"/>
        <end position="262"/>
    </location>
</feature>